<accession>A0ABT6FGC3</accession>
<feature type="chain" id="PRO_5046862739" description="Lipoprotein" evidence="2">
    <location>
        <begin position="26"/>
        <end position="87"/>
    </location>
</feature>
<protein>
    <recommendedName>
        <fullName evidence="5">Lipoprotein</fullName>
    </recommendedName>
</protein>
<dbReference type="Proteomes" id="UP001216907">
    <property type="component" value="Unassembled WGS sequence"/>
</dbReference>
<dbReference type="RefSeq" id="WP_277862925.1">
    <property type="nucleotide sequence ID" value="NZ_JARRAG010000002.1"/>
</dbReference>
<organism evidence="3 4">
    <name type="scientific">Paludisphaera mucosa</name>
    <dbReference type="NCBI Taxonomy" id="3030827"/>
    <lineage>
        <taxon>Bacteria</taxon>
        <taxon>Pseudomonadati</taxon>
        <taxon>Planctomycetota</taxon>
        <taxon>Planctomycetia</taxon>
        <taxon>Isosphaerales</taxon>
        <taxon>Isosphaeraceae</taxon>
        <taxon>Paludisphaera</taxon>
    </lineage>
</organism>
<reference evidence="3 4" key="1">
    <citation type="submission" date="2023-03" db="EMBL/GenBank/DDBJ databases">
        <title>Paludisphaera mucosa sp. nov. a novel planctomycete from northern fen.</title>
        <authorList>
            <person name="Ivanova A."/>
        </authorList>
    </citation>
    <scope>NUCLEOTIDE SEQUENCE [LARGE SCALE GENOMIC DNA]</scope>
    <source>
        <strain evidence="3 4">Pla2</strain>
    </source>
</reference>
<feature type="region of interest" description="Disordered" evidence="1">
    <location>
        <begin position="34"/>
        <end position="87"/>
    </location>
</feature>
<comment type="caution">
    <text evidence="3">The sequence shown here is derived from an EMBL/GenBank/DDBJ whole genome shotgun (WGS) entry which is preliminary data.</text>
</comment>
<evidence type="ECO:0008006" key="5">
    <source>
        <dbReference type="Google" id="ProtNLM"/>
    </source>
</evidence>
<proteinExistence type="predicted"/>
<sequence length="87" mass="8851">MSRIRYPFLRAFGGFALIASSSLLAATAGCSGDATAVAEGDAEARRRQKDESLKGMLDPGGSSEPAAGSRPRASRPKAGAARPGDSL</sequence>
<dbReference type="EMBL" id="JARRAG010000002">
    <property type="protein sequence ID" value="MDG3006631.1"/>
    <property type="molecule type" value="Genomic_DNA"/>
</dbReference>
<evidence type="ECO:0000256" key="2">
    <source>
        <dbReference type="SAM" id="SignalP"/>
    </source>
</evidence>
<evidence type="ECO:0000313" key="4">
    <source>
        <dbReference type="Proteomes" id="UP001216907"/>
    </source>
</evidence>
<feature type="signal peptide" evidence="2">
    <location>
        <begin position="1"/>
        <end position="25"/>
    </location>
</feature>
<keyword evidence="2" id="KW-0732">Signal</keyword>
<evidence type="ECO:0000256" key="1">
    <source>
        <dbReference type="SAM" id="MobiDB-lite"/>
    </source>
</evidence>
<evidence type="ECO:0000313" key="3">
    <source>
        <dbReference type="EMBL" id="MDG3006631.1"/>
    </source>
</evidence>
<name>A0ABT6FGC3_9BACT</name>
<keyword evidence="4" id="KW-1185">Reference proteome</keyword>
<feature type="compositionally biased region" description="Basic and acidic residues" evidence="1">
    <location>
        <begin position="42"/>
        <end position="53"/>
    </location>
</feature>
<dbReference type="PROSITE" id="PS51257">
    <property type="entry name" value="PROKAR_LIPOPROTEIN"/>
    <property type="match status" value="1"/>
</dbReference>
<gene>
    <name evidence="3" type="ORF">PZE19_22905</name>
</gene>